<evidence type="ECO:0000259" key="13">
    <source>
        <dbReference type="Pfam" id="PF02768"/>
    </source>
</evidence>
<dbReference type="PIRSF" id="PIRSF000804">
    <property type="entry name" value="DNA_pol_III_b"/>
    <property type="match status" value="1"/>
</dbReference>
<gene>
    <name evidence="14" type="primary">dnaN</name>
    <name evidence="14" type="ORF">MAGMO_3482</name>
</gene>
<comment type="function">
    <text evidence="10">Confers DNA tethering and processivity to DNA polymerases and other proteins. Acts as a clamp, forming a ring around DNA (a reaction catalyzed by the clamp-loading complex) which diffuses in an ATP-independent manner freely and bidirectionally along dsDNA. Initially characterized for its ability to contact the catalytic subunit of DNA polymerase III (Pol III), a complex, multichain enzyme responsible for most of the replicative synthesis in bacteria; Pol III exhibits 3'-5' exonuclease proofreading activity. The beta chain is required for initiation of replication as well as for processivity of DNA replication.</text>
</comment>
<dbReference type="Gene3D" id="3.70.10.10">
    <property type="match status" value="1"/>
</dbReference>
<dbReference type="Pfam" id="PF02767">
    <property type="entry name" value="DNA_pol3_beta_2"/>
    <property type="match status" value="1"/>
</dbReference>
<keyword evidence="4 10" id="KW-0963">Cytoplasm</keyword>
<keyword evidence="5 10" id="KW-0808">Transferase</keyword>
<evidence type="ECO:0000313" key="14">
    <source>
        <dbReference type="EMBL" id="CRH07618.1"/>
    </source>
</evidence>
<dbReference type="GO" id="GO:0006271">
    <property type="term" value="P:DNA strand elongation involved in DNA replication"/>
    <property type="evidence" value="ECO:0007669"/>
    <property type="project" value="TreeGrafter"/>
</dbReference>
<evidence type="ECO:0000259" key="11">
    <source>
        <dbReference type="Pfam" id="PF00712"/>
    </source>
</evidence>
<name>A0A1S7LLU0_MAGMO</name>
<evidence type="ECO:0000256" key="7">
    <source>
        <dbReference type="ARBA" id="ARBA00022705"/>
    </source>
</evidence>
<feature type="domain" description="DNA polymerase III beta sliding clamp N-terminal" evidence="11">
    <location>
        <begin position="1"/>
        <end position="119"/>
    </location>
</feature>
<sequence>MEFHVSREPFLKALGRLQTVVERRNTMPELGNALLEAREGGLVLSATDLEVSLRTECPAEVEIPGAIAVSARKLFEIVRELPQDDLRLRSESGERLVLTCGRARFTLVGIEADKFPPLPEVDQGQRFDLDGQQLAEMIAKTHFAMSQDETRFTLNGILLHMVSGADAETASGNGVLRMVATDTHRLAMSELALDMPVDESMELIIPRKAVQELRKLMEEDEEPLELGLDEKFIRVTKPGLELSSKLVNGRFPNYQRVIPRENPHRLELEKGELMGVVKRMMVLSHEKSRGIRLQMENDHIKVSTQNPEQEAAEEEMPATFDGKSMSVGFNARYLQEIVSVIEGDNVVFRVRDEESPVLVDEAAGPGYLYVLMPMRV</sequence>
<feature type="domain" description="DNA polymerase III beta sliding clamp C-terminal" evidence="13">
    <location>
        <begin position="256"/>
        <end position="375"/>
    </location>
</feature>
<dbReference type="InterPro" id="IPR022637">
    <property type="entry name" value="DNA_polIII_beta_cen"/>
</dbReference>
<dbReference type="Gene3D" id="3.10.150.10">
    <property type="entry name" value="DNA Polymerase III, subunit A, domain 2"/>
    <property type="match status" value="1"/>
</dbReference>
<dbReference type="Pfam" id="PF00712">
    <property type="entry name" value="DNA_pol3_beta"/>
    <property type="match status" value="1"/>
</dbReference>
<evidence type="ECO:0000256" key="6">
    <source>
        <dbReference type="ARBA" id="ARBA00022695"/>
    </source>
</evidence>
<dbReference type="InterPro" id="IPR001001">
    <property type="entry name" value="DNA_polIII_beta"/>
</dbReference>
<dbReference type="GO" id="GO:0009360">
    <property type="term" value="C:DNA polymerase III complex"/>
    <property type="evidence" value="ECO:0007669"/>
    <property type="project" value="InterPro"/>
</dbReference>
<evidence type="ECO:0000256" key="5">
    <source>
        <dbReference type="ARBA" id="ARBA00022679"/>
    </source>
</evidence>
<evidence type="ECO:0000256" key="1">
    <source>
        <dbReference type="ARBA" id="ARBA00004496"/>
    </source>
</evidence>
<dbReference type="GO" id="GO:0005737">
    <property type="term" value="C:cytoplasm"/>
    <property type="evidence" value="ECO:0007669"/>
    <property type="project" value="UniProtKB-SubCell"/>
</dbReference>
<feature type="domain" description="DNA polymerase III beta sliding clamp central" evidence="12">
    <location>
        <begin position="129"/>
        <end position="253"/>
    </location>
</feature>
<organism evidence="14">
    <name type="scientific">Magnetococcus massalia (strain MO-1)</name>
    <dbReference type="NCBI Taxonomy" id="451514"/>
    <lineage>
        <taxon>Bacteria</taxon>
        <taxon>Pseudomonadati</taxon>
        <taxon>Pseudomonadota</taxon>
        <taxon>Magnetococcia</taxon>
        <taxon>Magnetococcales</taxon>
        <taxon>Magnetococcaceae</taxon>
        <taxon>Magnetococcus</taxon>
    </lineage>
</organism>
<dbReference type="SUPFAM" id="SSF55979">
    <property type="entry name" value="DNA clamp"/>
    <property type="match status" value="3"/>
</dbReference>
<dbReference type="NCBIfam" id="TIGR00663">
    <property type="entry name" value="dnan"/>
    <property type="match status" value="1"/>
</dbReference>
<evidence type="ECO:0000259" key="12">
    <source>
        <dbReference type="Pfam" id="PF02767"/>
    </source>
</evidence>
<comment type="similarity">
    <text evidence="2 10">Belongs to the beta sliding clamp family.</text>
</comment>
<evidence type="ECO:0000256" key="3">
    <source>
        <dbReference type="ARBA" id="ARBA00021035"/>
    </source>
</evidence>
<evidence type="ECO:0000256" key="4">
    <source>
        <dbReference type="ARBA" id="ARBA00022490"/>
    </source>
</evidence>
<keyword evidence="7 10" id="KW-0235">DNA replication</keyword>
<evidence type="ECO:0000256" key="2">
    <source>
        <dbReference type="ARBA" id="ARBA00010752"/>
    </source>
</evidence>
<dbReference type="GO" id="GO:0003677">
    <property type="term" value="F:DNA binding"/>
    <property type="evidence" value="ECO:0007669"/>
    <property type="project" value="UniProtKB-UniRule"/>
</dbReference>
<keyword evidence="9" id="KW-0238">DNA-binding</keyword>
<dbReference type="InterPro" id="IPR022634">
    <property type="entry name" value="DNA_polIII_beta_N"/>
</dbReference>
<proteinExistence type="inferred from homology"/>
<dbReference type="SMART" id="SM00480">
    <property type="entry name" value="POL3Bc"/>
    <property type="match status" value="1"/>
</dbReference>
<dbReference type="InterPro" id="IPR046938">
    <property type="entry name" value="DNA_clamp_sf"/>
</dbReference>
<dbReference type="Pfam" id="PF02768">
    <property type="entry name" value="DNA_pol3_beta_3"/>
    <property type="match status" value="1"/>
</dbReference>
<protein>
    <recommendedName>
        <fullName evidence="3 10">Beta sliding clamp</fullName>
    </recommendedName>
</protein>
<keyword evidence="6 10" id="KW-0548">Nucleotidyltransferase</keyword>
<comment type="subunit">
    <text evidence="10">Forms a ring-shaped head-to-tail homodimer around DNA.</text>
</comment>
<reference evidence="14" key="1">
    <citation type="submission" date="2015-04" db="EMBL/GenBank/DDBJ databases">
        <authorList>
            <person name="Syromyatnikov M.Y."/>
            <person name="Popov V.N."/>
        </authorList>
    </citation>
    <scope>NUCLEOTIDE SEQUENCE</scope>
    <source>
        <strain evidence="14">MO-1</strain>
    </source>
</reference>
<comment type="subcellular location">
    <subcellularLocation>
        <location evidence="1 10">Cytoplasm</location>
    </subcellularLocation>
</comment>
<dbReference type="EMBL" id="LO017727">
    <property type="protein sequence ID" value="CRH07618.1"/>
    <property type="molecule type" value="Genomic_DNA"/>
</dbReference>
<evidence type="ECO:0000256" key="10">
    <source>
        <dbReference type="PIRNR" id="PIRNR000804"/>
    </source>
</evidence>
<dbReference type="AlphaFoldDB" id="A0A1S7LLU0"/>
<accession>A0A1S7LLU0</accession>
<keyword evidence="8 10" id="KW-0239">DNA-directed DNA polymerase</keyword>
<dbReference type="InterPro" id="IPR022635">
    <property type="entry name" value="DNA_polIII_beta_C"/>
</dbReference>
<dbReference type="GO" id="GO:0008408">
    <property type="term" value="F:3'-5' exonuclease activity"/>
    <property type="evidence" value="ECO:0007669"/>
    <property type="project" value="InterPro"/>
</dbReference>
<evidence type="ECO:0000256" key="8">
    <source>
        <dbReference type="ARBA" id="ARBA00022932"/>
    </source>
</evidence>
<dbReference type="GO" id="GO:0003887">
    <property type="term" value="F:DNA-directed DNA polymerase activity"/>
    <property type="evidence" value="ECO:0007669"/>
    <property type="project" value="UniProtKB-UniRule"/>
</dbReference>
<dbReference type="PANTHER" id="PTHR30478:SF0">
    <property type="entry name" value="BETA SLIDING CLAMP"/>
    <property type="match status" value="1"/>
</dbReference>
<dbReference type="CDD" id="cd00140">
    <property type="entry name" value="beta_clamp"/>
    <property type="match status" value="1"/>
</dbReference>
<dbReference type="PANTHER" id="PTHR30478">
    <property type="entry name" value="DNA POLYMERASE III SUBUNIT BETA"/>
    <property type="match status" value="1"/>
</dbReference>
<evidence type="ECO:0000256" key="9">
    <source>
        <dbReference type="ARBA" id="ARBA00023125"/>
    </source>
</evidence>